<evidence type="ECO:0000313" key="2">
    <source>
        <dbReference type="Proteomes" id="UP000000639"/>
    </source>
</evidence>
<dbReference type="Pfam" id="PF14052">
    <property type="entry name" value="Caps_assemb_Wzi"/>
    <property type="match status" value="1"/>
</dbReference>
<dbReference type="AlphaFoldDB" id="A1SSZ5"/>
<proteinExistence type="predicted"/>
<evidence type="ECO:0008006" key="3">
    <source>
        <dbReference type="Google" id="ProtNLM"/>
    </source>
</evidence>
<dbReference type="Gene3D" id="2.40.160.130">
    <property type="entry name" value="Capsule assembly protein Wzi"/>
    <property type="match status" value="1"/>
</dbReference>
<keyword evidence="2" id="KW-1185">Reference proteome</keyword>
<dbReference type="KEGG" id="pin:Ping_0762"/>
<dbReference type="HOGENOM" id="CLU_656633_0_0_6"/>
<dbReference type="EMBL" id="CP000510">
    <property type="protein sequence ID" value="ABM02610.1"/>
    <property type="molecule type" value="Genomic_DNA"/>
</dbReference>
<dbReference type="STRING" id="357804.Ping_0762"/>
<evidence type="ECO:0000313" key="1">
    <source>
        <dbReference type="EMBL" id="ABM02610.1"/>
    </source>
</evidence>
<reference evidence="1 2" key="1">
    <citation type="submission" date="2007-01" db="EMBL/GenBank/DDBJ databases">
        <title>Complete sequence of Psychromonas ingrahamii 37.</title>
        <authorList>
            <consortium name="US DOE Joint Genome Institute"/>
            <person name="Copeland A."/>
            <person name="Lucas S."/>
            <person name="Lapidus A."/>
            <person name="Barry K."/>
            <person name="Detter J.C."/>
            <person name="Glavina del Rio T."/>
            <person name="Hammon N."/>
            <person name="Israni S."/>
            <person name="Dalin E."/>
            <person name="Tice H."/>
            <person name="Pitluck S."/>
            <person name="Thompson L.S."/>
            <person name="Brettin T."/>
            <person name="Bruce D."/>
            <person name="Han C."/>
            <person name="Tapia R."/>
            <person name="Schmutz J."/>
            <person name="Larimer F."/>
            <person name="Land M."/>
            <person name="Hauser L."/>
            <person name="Kyrpides N."/>
            <person name="Ivanova N."/>
            <person name="Staley J."/>
            <person name="Richardson P."/>
        </authorList>
    </citation>
    <scope>NUCLEOTIDE SEQUENCE [LARGE SCALE GENOMIC DNA]</scope>
    <source>
        <strain evidence="1 2">37</strain>
    </source>
</reference>
<gene>
    <name evidence="1" type="ordered locus">Ping_0762</name>
</gene>
<dbReference type="InterPro" id="IPR026950">
    <property type="entry name" value="Caps_assemb_Wzi"/>
</dbReference>
<dbReference type="Proteomes" id="UP000000639">
    <property type="component" value="Chromosome"/>
</dbReference>
<name>A1SSZ5_PSYIN</name>
<protein>
    <recommendedName>
        <fullName evidence="3">Capsule assembly Wzi family protein</fullName>
    </recommendedName>
</protein>
<accession>A1SSZ5</accession>
<dbReference type="InterPro" id="IPR038636">
    <property type="entry name" value="Wzi_sf"/>
</dbReference>
<organism evidence="1 2">
    <name type="scientific">Psychromonas ingrahamii (strain DSM 17664 / CCUG 51855 / 37)</name>
    <dbReference type="NCBI Taxonomy" id="357804"/>
    <lineage>
        <taxon>Bacteria</taxon>
        <taxon>Pseudomonadati</taxon>
        <taxon>Pseudomonadota</taxon>
        <taxon>Gammaproteobacteria</taxon>
        <taxon>Alteromonadales</taxon>
        <taxon>Psychromonadaceae</taxon>
        <taxon>Psychromonas</taxon>
    </lineage>
</organism>
<sequence>METDDVYLRSDLQLLADAGIVTVPVNSFPLPWREISVQIKNTSPSALAENTRQAYYHISYKINAAKKGYGNRFLKLKTAQKGLPSSFGQNNDVKWGAFSNVGIDESRFSMRISANYAQYHDKEEAQFNFDNSYFAVTTGKTNFFINTQAQWWSPSWLESISAEQRVHPAYELGLERTFVDLPLLGSVYFKTGLNQLRSSDDWKYSWRSRLSLRPVNALELSFSYFDFQEAQNKDAQDNYQQLSMDGRLSLQSMIDIPLAVYMQHIIDDSQPDFSAFLIGSDYSVLAAGMQMRFVFEYRNTKDDYLGETLDKKRYSVGSVVQMANDHQWQLFLHHNSSDNSIDSSINNPGNQLVGSYRFLIYKGMLSLSLSSSDTQENSDKVNAGLSWELHF</sequence>